<accession>A0A1G7HQQ2</accession>
<comment type="cofactor">
    <cofactor evidence="1">
        <name>Mn(2+)</name>
        <dbReference type="ChEBI" id="CHEBI:29035"/>
    </cofactor>
</comment>
<dbReference type="GO" id="GO:0010945">
    <property type="term" value="F:coenzyme A diphosphatase activity"/>
    <property type="evidence" value="ECO:0007669"/>
    <property type="project" value="InterPro"/>
</dbReference>
<name>A0A1G7HQQ2_9ACTN</name>
<dbReference type="STRING" id="1550231.SAMN05660662_0768"/>
<evidence type="ECO:0000256" key="7">
    <source>
        <dbReference type="ARBA" id="ARBA00023211"/>
    </source>
</evidence>
<protein>
    <submittedName>
        <fullName evidence="10">NUDIX domain-containing protein</fullName>
    </submittedName>
</protein>
<dbReference type="InterPro" id="IPR020084">
    <property type="entry name" value="NUDIX_hydrolase_CS"/>
</dbReference>
<dbReference type="PRINTS" id="PR00502">
    <property type="entry name" value="NUDIXFAMILY"/>
</dbReference>
<evidence type="ECO:0000256" key="3">
    <source>
        <dbReference type="ARBA" id="ARBA00005582"/>
    </source>
</evidence>
<dbReference type="InterPro" id="IPR020476">
    <property type="entry name" value="Nudix_hydrolase"/>
</dbReference>
<keyword evidence="7" id="KW-0464">Manganese</keyword>
<dbReference type="InterPro" id="IPR000086">
    <property type="entry name" value="NUDIX_hydrolase_dom"/>
</dbReference>
<dbReference type="PANTHER" id="PTHR12992:SF11">
    <property type="entry name" value="MITOCHONDRIAL COENZYME A DIPHOSPHATASE NUDT8"/>
    <property type="match status" value="1"/>
</dbReference>
<dbReference type="AlphaFoldDB" id="A0A1G7HQQ2"/>
<dbReference type="InterPro" id="IPR045121">
    <property type="entry name" value="CoAse"/>
</dbReference>
<dbReference type="PROSITE" id="PS00893">
    <property type="entry name" value="NUDIX_BOX"/>
    <property type="match status" value="1"/>
</dbReference>
<dbReference type="Gene3D" id="3.90.79.10">
    <property type="entry name" value="Nucleoside Triphosphate Pyrophosphohydrolase"/>
    <property type="match status" value="1"/>
</dbReference>
<evidence type="ECO:0000259" key="9">
    <source>
        <dbReference type="PROSITE" id="PS51462"/>
    </source>
</evidence>
<dbReference type="Pfam" id="PF00293">
    <property type="entry name" value="NUDIX"/>
    <property type="match status" value="1"/>
</dbReference>
<keyword evidence="11" id="KW-1185">Reference proteome</keyword>
<keyword evidence="5 8" id="KW-0378">Hydrolase</keyword>
<organism evidence="10 11">
    <name type="scientific">Blastococcus aurantiacus</name>
    <dbReference type="NCBI Taxonomy" id="1550231"/>
    <lineage>
        <taxon>Bacteria</taxon>
        <taxon>Bacillati</taxon>
        <taxon>Actinomycetota</taxon>
        <taxon>Actinomycetes</taxon>
        <taxon>Geodermatophilales</taxon>
        <taxon>Geodermatophilaceae</taxon>
        <taxon>Blastococcus</taxon>
    </lineage>
</organism>
<evidence type="ECO:0000256" key="1">
    <source>
        <dbReference type="ARBA" id="ARBA00001936"/>
    </source>
</evidence>
<comment type="cofactor">
    <cofactor evidence="2">
        <name>Mg(2+)</name>
        <dbReference type="ChEBI" id="CHEBI:18420"/>
    </cofactor>
</comment>
<keyword evidence="6" id="KW-0460">Magnesium</keyword>
<dbReference type="RefSeq" id="WP_255362158.1">
    <property type="nucleotide sequence ID" value="NZ_FNBT01000001.1"/>
</dbReference>
<evidence type="ECO:0000256" key="2">
    <source>
        <dbReference type="ARBA" id="ARBA00001946"/>
    </source>
</evidence>
<evidence type="ECO:0000256" key="4">
    <source>
        <dbReference type="ARBA" id="ARBA00022723"/>
    </source>
</evidence>
<evidence type="ECO:0000256" key="6">
    <source>
        <dbReference type="ARBA" id="ARBA00022842"/>
    </source>
</evidence>
<gene>
    <name evidence="10" type="ORF">SAMN05660662_0768</name>
</gene>
<dbReference type="GO" id="GO:0046872">
    <property type="term" value="F:metal ion binding"/>
    <property type="evidence" value="ECO:0007669"/>
    <property type="project" value="UniProtKB-KW"/>
</dbReference>
<dbReference type="CDD" id="cd03426">
    <property type="entry name" value="NUDIX_CoAse_Nudt7"/>
    <property type="match status" value="1"/>
</dbReference>
<evidence type="ECO:0000256" key="8">
    <source>
        <dbReference type="RuleBase" id="RU003476"/>
    </source>
</evidence>
<dbReference type="SUPFAM" id="SSF55811">
    <property type="entry name" value="Nudix"/>
    <property type="match status" value="1"/>
</dbReference>
<comment type="similarity">
    <text evidence="3 8">Belongs to the Nudix hydrolase family.</text>
</comment>
<dbReference type="InterPro" id="IPR015797">
    <property type="entry name" value="NUDIX_hydrolase-like_dom_sf"/>
</dbReference>
<evidence type="ECO:0000313" key="10">
    <source>
        <dbReference type="EMBL" id="SDF02741.1"/>
    </source>
</evidence>
<sequence>MSVPPPLDRDTVADRLVGFPRVAADRPDLKQAAVALCVTEQDGAPTLVITRRAAGLRAHAGQWALPGGRLDAGEGPVEGALRELHEEIGLDLDRSAVLGLLDDYVTRSGYVMTPVVCWAGPVDGFTGSEPEVAAVFEVPLADLDVEPVFETIPESDGPVIKLPLRDGFVHAPTAAVVHQFVRVACRGEVQRVAHYEQPVFAWR</sequence>
<dbReference type="PANTHER" id="PTHR12992">
    <property type="entry name" value="NUDIX HYDROLASE"/>
    <property type="match status" value="1"/>
</dbReference>
<keyword evidence="4" id="KW-0479">Metal-binding</keyword>
<dbReference type="PROSITE" id="PS51462">
    <property type="entry name" value="NUDIX"/>
    <property type="match status" value="1"/>
</dbReference>
<proteinExistence type="inferred from homology"/>
<dbReference type="EMBL" id="FNBT01000001">
    <property type="protein sequence ID" value="SDF02741.1"/>
    <property type="molecule type" value="Genomic_DNA"/>
</dbReference>
<evidence type="ECO:0000256" key="5">
    <source>
        <dbReference type="ARBA" id="ARBA00022801"/>
    </source>
</evidence>
<dbReference type="Proteomes" id="UP000199406">
    <property type="component" value="Unassembled WGS sequence"/>
</dbReference>
<feature type="domain" description="Nudix hydrolase" evidence="9">
    <location>
        <begin position="29"/>
        <end position="160"/>
    </location>
</feature>
<evidence type="ECO:0000313" key="11">
    <source>
        <dbReference type="Proteomes" id="UP000199406"/>
    </source>
</evidence>
<reference evidence="11" key="1">
    <citation type="submission" date="2016-10" db="EMBL/GenBank/DDBJ databases">
        <authorList>
            <person name="Varghese N."/>
            <person name="Submissions S."/>
        </authorList>
    </citation>
    <scope>NUCLEOTIDE SEQUENCE [LARGE SCALE GENOMIC DNA]</scope>
    <source>
        <strain evidence="11">DSM 44268</strain>
    </source>
</reference>